<dbReference type="PROSITE" id="PS50846">
    <property type="entry name" value="HMA_2"/>
    <property type="match status" value="1"/>
</dbReference>
<keyword evidence="9 11" id="KW-0472">Membrane</keyword>
<feature type="domain" description="HMA" evidence="12">
    <location>
        <begin position="80"/>
        <end position="151"/>
    </location>
</feature>
<dbReference type="GO" id="GO:0016020">
    <property type="term" value="C:membrane"/>
    <property type="evidence" value="ECO:0007669"/>
    <property type="project" value="UniProtKB-SubCell"/>
</dbReference>
<feature type="transmembrane region" description="Helical" evidence="11">
    <location>
        <begin position="1114"/>
        <end position="1139"/>
    </location>
</feature>
<dbReference type="InterPro" id="IPR006121">
    <property type="entry name" value="HMA_dom"/>
</dbReference>
<dbReference type="PROSITE" id="PS50893">
    <property type="entry name" value="ABC_TRANSPORTER_2"/>
    <property type="match status" value="1"/>
</dbReference>
<dbReference type="FunFam" id="3.40.50.300:FF:000367">
    <property type="entry name" value="ABC transporter G family member 24"/>
    <property type="match status" value="1"/>
</dbReference>
<evidence type="ECO:0000256" key="9">
    <source>
        <dbReference type="ARBA" id="ARBA00023136"/>
    </source>
</evidence>
<keyword evidence="7" id="KW-0067">ATP-binding</keyword>
<dbReference type="EMBL" id="LHPF02000043">
    <property type="protein sequence ID" value="PSC68046.1"/>
    <property type="molecule type" value="Genomic_DNA"/>
</dbReference>
<dbReference type="CDD" id="cd00371">
    <property type="entry name" value="HMA"/>
    <property type="match status" value="1"/>
</dbReference>
<keyword evidence="5" id="KW-0479">Metal-binding</keyword>
<evidence type="ECO:0000256" key="10">
    <source>
        <dbReference type="SAM" id="MobiDB-lite"/>
    </source>
</evidence>
<evidence type="ECO:0000256" key="2">
    <source>
        <dbReference type="ARBA" id="ARBA00005814"/>
    </source>
</evidence>
<feature type="transmembrane region" description="Helical" evidence="11">
    <location>
        <begin position="1193"/>
        <end position="1215"/>
    </location>
</feature>
<dbReference type="InterPro" id="IPR020610">
    <property type="entry name" value="Thiolase_AS"/>
</dbReference>
<dbReference type="PROSITE" id="PS01047">
    <property type="entry name" value="HMA_1"/>
    <property type="match status" value="1"/>
</dbReference>
<evidence type="ECO:0000259" key="12">
    <source>
        <dbReference type="PROSITE" id="PS50846"/>
    </source>
</evidence>
<dbReference type="Proteomes" id="UP000239649">
    <property type="component" value="Unassembled WGS sequence"/>
</dbReference>
<feature type="transmembrane region" description="Helical" evidence="11">
    <location>
        <begin position="1088"/>
        <end position="1108"/>
    </location>
</feature>
<evidence type="ECO:0000256" key="11">
    <source>
        <dbReference type="SAM" id="Phobius"/>
    </source>
</evidence>
<evidence type="ECO:0000259" key="13">
    <source>
        <dbReference type="PROSITE" id="PS50893"/>
    </source>
</evidence>
<dbReference type="GO" id="GO:0140359">
    <property type="term" value="F:ABC-type transporter activity"/>
    <property type="evidence" value="ECO:0007669"/>
    <property type="project" value="InterPro"/>
</dbReference>
<dbReference type="Pfam" id="PF00005">
    <property type="entry name" value="ABC_tran"/>
    <property type="match status" value="1"/>
</dbReference>
<protein>
    <submittedName>
        <fullName evidence="14">ABC transporter G family member 28-like</fullName>
    </submittedName>
</protein>
<evidence type="ECO:0000256" key="8">
    <source>
        <dbReference type="ARBA" id="ARBA00022989"/>
    </source>
</evidence>
<evidence type="ECO:0000256" key="1">
    <source>
        <dbReference type="ARBA" id="ARBA00004141"/>
    </source>
</evidence>
<evidence type="ECO:0000256" key="7">
    <source>
        <dbReference type="ARBA" id="ARBA00022840"/>
    </source>
</evidence>
<accession>A0A2P6V1S5</accession>
<dbReference type="InterPro" id="IPR017969">
    <property type="entry name" value="Heavy-metal-associated_CS"/>
</dbReference>
<keyword evidence="15" id="KW-1185">Reference proteome</keyword>
<dbReference type="Gene3D" id="3.40.50.300">
    <property type="entry name" value="P-loop containing nucleotide triphosphate hydrolases"/>
    <property type="match status" value="1"/>
</dbReference>
<gene>
    <name evidence="14" type="ORF">C2E20_8358</name>
</gene>
<keyword evidence="3" id="KW-0813">Transport</keyword>
<dbReference type="PROSITE" id="PS00099">
    <property type="entry name" value="THIOLASE_3"/>
    <property type="match status" value="1"/>
</dbReference>
<feature type="region of interest" description="Disordered" evidence="10">
    <location>
        <begin position="549"/>
        <end position="585"/>
    </location>
</feature>
<dbReference type="InterPro" id="IPR003593">
    <property type="entry name" value="AAA+_ATPase"/>
</dbReference>
<keyword evidence="6" id="KW-0547">Nucleotide-binding</keyword>
<feature type="transmembrane region" description="Helical" evidence="11">
    <location>
        <begin position="1293"/>
        <end position="1319"/>
    </location>
</feature>
<dbReference type="InterPro" id="IPR036163">
    <property type="entry name" value="HMA_dom_sf"/>
</dbReference>
<dbReference type="Pfam" id="PF19055">
    <property type="entry name" value="ABC2_membrane_7"/>
    <property type="match status" value="1"/>
</dbReference>
<dbReference type="OrthoDB" id="66620at2759"/>
<dbReference type="Gene3D" id="3.30.70.100">
    <property type="match status" value="1"/>
</dbReference>
<dbReference type="GO" id="GO:0016887">
    <property type="term" value="F:ATP hydrolysis activity"/>
    <property type="evidence" value="ECO:0007669"/>
    <property type="project" value="InterPro"/>
</dbReference>
<evidence type="ECO:0000256" key="6">
    <source>
        <dbReference type="ARBA" id="ARBA00022741"/>
    </source>
</evidence>
<keyword evidence="8 11" id="KW-1133">Transmembrane helix</keyword>
<feature type="compositionally biased region" description="Basic and acidic residues" evidence="10">
    <location>
        <begin position="624"/>
        <end position="633"/>
    </location>
</feature>
<sequence length="1325" mass="139472">MSPGATMSRASTALRALLLPLPRARPAAAATAAATAAAGTRAANGLNAGRLALVSRRMGDLRGAAAVCAAGGAGASDGVVEVQLRVDGMVCDGCSSRVEETLAKMAGVKKVHVDLEKGLATIEVEAGSQTDALAAAEPLAEAVKGLGFEAALHFGQAEECLEDEGDGGTAKAVLTRAGWAQQVPRGHQMDLRLLLLLVAAAAVAAPAAAAPHWGPQWPWPDPAAPGARKRIDAGWQLTLDALWNHSRSTIGFCLGNSQYKAQRVLALSWPFPLPVSNDTSDALCSNTTRIDAHLCGPQEIEDYYKFMLLTEDLEKTPDNAWCSAAAGQPACSPGFFDANLDNRPGAGAPQQPHACCAGFFCPSELTCMIPCPMGSFCPLAWPAPPPDKFKGKGGAADASWCAPYAYKQRPDLGCGGADKWRIIPGAAFPATRWQAGSGGIYCDGGSYCPNTTSSERCPEGHFCRQGSVEPHRCPPGVACPEGTELPEQNYTGVTVDAALLCMLWLVLFLSRQYSRVLQHLSQKERLRIIWGAQPRITVVSATAARSAALSRPTSRNSHSRSHSLAGQVGGAAGGEAGADGGASGSATGLLRLVTRRGSRRGGGGAKVGQVWAAWTGPGGEGEGGYERLPEEGPPRVAGRPRRSASGGSSGGSDAVELSPPRRPLSAGGASPHARMSSVDCEEGLTPRHLHSIMVARQSQLLASPLGSVHAGTGTPLHVEFEGLGLRLHSCGKSVLAGVTAQLAASHTTAIMGPSGAGKTSLLLRLSGKAGAYGEQTGVVRVNGRPDKLERWRQVMGFVPQDDIMHSSLTVYENLLFSACYRLPARCTREQRLWHVERALSVLQLEDVRDELVGDEESRGISGGQKKRVNVGLELVADPLLLFLDEPTSGLDSSSSKALLAALQAVARDGVTCAAVIHQPSWESLLLFDDLLLLGKGGGVSGMFYGPVTGMQPYFEGLGFIFPLQQNPADACMDIVSGAALRPGQASAAELFDFWSDHCGHGGSAAQGLAASPSVDSLAGRNGAVLQRGRGDGSFELGVRKAHSSAVGLAGVNPSGSARADARRVTPGFWPQFVWCLGRAMAKRSRQPLAIFTNYCIIGLTGMTLGLISDRGRDTIMHFAVSITYSVVALGLMSTVGALGTFSTDRTVFFREAASGLNRTAFFLALDTFDHVSTVLRASVYFVMYYSFAGPRAVIWQMLLVSVFITYSCTGLAYLLSQVMEPAAAQLAAAVLALINTLIARQQHARGLVRLAQWTSFARWGLEGYVIAESNKLTGVWLLARCADLVGLEYDVRRFGACLLALGGLGLLFRAAALLAMISLHRDKQR</sequence>
<evidence type="ECO:0000313" key="15">
    <source>
        <dbReference type="Proteomes" id="UP000239649"/>
    </source>
</evidence>
<dbReference type="GO" id="GO:0005524">
    <property type="term" value="F:ATP binding"/>
    <property type="evidence" value="ECO:0007669"/>
    <property type="project" value="UniProtKB-KW"/>
</dbReference>
<dbReference type="InterPro" id="IPR050352">
    <property type="entry name" value="ABCG_transporters"/>
</dbReference>
<name>A0A2P6V1S5_9CHLO</name>
<dbReference type="SUPFAM" id="SSF52540">
    <property type="entry name" value="P-loop containing nucleoside triphosphate hydrolases"/>
    <property type="match status" value="1"/>
</dbReference>
<comment type="caution">
    <text evidence="14">The sequence shown here is derived from an EMBL/GenBank/DDBJ whole genome shotgun (WGS) entry which is preliminary data.</text>
</comment>
<feature type="domain" description="ABC transporter" evidence="13">
    <location>
        <begin position="718"/>
        <end position="960"/>
    </location>
</feature>
<keyword evidence="4 11" id="KW-0812">Transmembrane</keyword>
<dbReference type="GO" id="GO:0046872">
    <property type="term" value="F:metal ion binding"/>
    <property type="evidence" value="ECO:0007669"/>
    <property type="project" value="UniProtKB-KW"/>
</dbReference>
<comment type="similarity">
    <text evidence="2">Belongs to the ABC transporter superfamily. ABCG family. Eye pigment precursor importer (TC 3.A.1.204) subfamily.</text>
</comment>
<dbReference type="InterPro" id="IPR043926">
    <property type="entry name" value="ABCG_dom"/>
</dbReference>
<dbReference type="Pfam" id="PF00403">
    <property type="entry name" value="HMA"/>
    <property type="match status" value="1"/>
</dbReference>
<evidence type="ECO:0000256" key="4">
    <source>
        <dbReference type="ARBA" id="ARBA00022692"/>
    </source>
</evidence>
<reference evidence="14 15" key="1">
    <citation type="journal article" date="2018" name="Plant J.">
        <title>Genome sequences of Chlorella sorokiniana UTEX 1602 and Micractinium conductrix SAG 241.80: implications to maltose excretion by a green alga.</title>
        <authorList>
            <person name="Arriola M.B."/>
            <person name="Velmurugan N."/>
            <person name="Zhang Y."/>
            <person name="Plunkett M.H."/>
            <person name="Hondzo H."/>
            <person name="Barney B.M."/>
        </authorList>
    </citation>
    <scope>NUCLEOTIDE SEQUENCE [LARGE SCALE GENOMIC DNA]</scope>
    <source>
        <strain evidence="14 15">SAG 241.80</strain>
    </source>
</reference>
<dbReference type="InterPro" id="IPR017871">
    <property type="entry name" value="ABC_transporter-like_CS"/>
</dbReference>
<dbReference type="PANTHER" id="PTHR48041:SF91">
    <property type="entry name" value="ABC TRANSPORTER G FAMILY MEMBER 28"/>
    <property type="match status" value="1"/>
</dbReference>
<comment type="subcellular location">
    <subcellularLocation>
        <location evidence="1">Membrane</location>
        <topology evidence="1">Multi-pass membrane protein</topology>
    </subcellularLocation>
</comment>
<dbReference type="GO" id="GO:0016747">
    <property type="term" value="F:acyltransferase activity, transferring groups other than amino-acyl groups"/>
    <property type="evidence" value="ECO:0007669"/>
    <property type="project" value="InterPro"/>
</dbReference>
<evidence type="ECO:0000313" key="14">
    <source>
        <dbReference type="EMBL" id="PSC68046.1"/>
    </source>
</evidence>
<feature type="region of interest" description="Disordered" evidence="10">
    <location>
        <begin position="612"/>
        <end position="678"/>
    </location>
</feature>
<dbReference type="PANTHER" id="PTHR48041">
    <property type="entry name" value="ABC TRANSPORTER G FAMILY MEMBER 28"/>
    <property type="match status" value="1"/>
</dbReference>
<dbReference type="InterPro" id="IPR003439">
    <property type="entry name" value="ABC_transporter-like_ATP-bd"/>
</dbReference>
<dbReference type="InterPro" id="IPR027417">
    <property type="entry name" value="P-loop_NTPase"/>
</dbReference>
<feature type="compositionally biased region" description="Gly residues" evidence="10">
    <location>
        <begin position="567"/>
        <end position="583"/>
    </location>
</feature>
<evidence type="ECO:0000256" key="3">
    <source>
        <dbReference type="ARBA" id="ARBA00022448"/>
    </source>
</evidence>
<proteinExistence type="inferred from homology"/>
<dbReference type="SUPFAM" id="SSF55008">
    <property type="entry name" value="HMA, heavy metal-associated domain"/>
    <property type="match status" value="1"/>
</dbReference>
<organism evidence="14 15">
    <name type="scientific">Micractinium conductrix</name>
    <dbReference type="NCBI Taxonomy" id="554055"/>
    <lineage>
        <taxon>Eukaryota</taxon>
        <taxon>Viridiplantae</taxon>
        <taxon>Chlorophyta</taxon>
        <taxon>core chlorophytes</taxon>
        <taxon>Trebouxiophyceae</taxon>
        <taxon>Chlorellales</taxon>
        <taxon>Chlorellaceae</taxon>
        <taxon>Chlorella clade</taxon>
        <taxon>Micractinium</taxon>
    </lineage>
</organism>
<evidence type="ECO:0000256" key="5">
    <source>
        <dbReference type="ARBA" id="ARBA00022723"/>
    </source>
</evidence>
<dbReference type="SMART" id="SM00382">
    <property type="entry name" value="AAA"/>
    <property type="match status" value="1"/>
</dbReference>
<dbReference type="PROSITE" id="PS00211">
    <property type="entry name" value="ABC_TRANSPORTER_1"/>
    <property type="match status" value="1"/>
</dbReference>